<keyword evidence="6 8" id="KW-1133">Transmembrane helix</keyword>
<dbReference type="PANTHER" id="PTHR30472">
    <property type="entry name" value="FERRIC ENTEROBACTIN TRANSPORT SYSTEM PERMEASE PROTEIN"/>
    <property type="match status" value="1"/>
</dbReference>
<feature type="transmembrane region" description="Helical" evidence="8">
    <location>
        <begin position="101"/>
        <end position="119"/>
    </location>
</feature>
<organism evidence="9 10">
    <name type="scientific">Pseudoduganella ginsengisoli</name>
    <dbReference type="NCBI Taxonomy" id="1462440"/>
    <lineage>
        <taxon>Bacteria</taxon>
        <taxon>Pseudomonadati</taxon>
        <taxon>Pseudomonadota</taxon>
        <taxon>Betaproteobacteria</taxon>
        <taxon>Burkholderiales</taxon>
        <taxon>Oxalobacteraceae</taxon>
        <taxon>Telluria group</taxon>
        <taxon>Pseudoduganella</taxon>
    </lineage>
</organism>
<evidence type="ECO:0000256" key="4">
    <source>
        <dbReference type="ARBA" id="ARBA00022475"/>
    </source>
</evidence>
<dbReference type="InterPro" id="IPR037294">
    <property type="entry name" value="ABC_BtuC-like"/>
</dbReference>
<evidence type="ECO:0000256" key="5">
    <source>
        <dbReference type="ARBA" id="ARBA00022692"/>
    </source>
</evidence>
<sequence length="343" mass="35322">MHPTPTSLRSRAVAVTGALALFVVASLLFAGMTGSIHIPLPDLVGALRELYAPVEGATPSLAATLLELRGSRALTAFVTGAALSLSGVMMQALLRNPLADPYVLGISAGAAVGALFALLLMCAAWMVDAAAFAGAVSIAMLLYLLARRDMRSGAAAEGGTALLLLTGVILSAACTALITLMLSIAPESRLRSMVFWLIGDLSGASFRAMPWVVLAGSVIFALRSARAINVMALHAESAVTLGINVGLLRKGLFFVSALLTASAVTNGGSVGFVGLIVPHACRFAFGADHRVLIPAATLLGGGYLVLADTLARTVTAPQQLPVGVITALIGTPVFLYQLHRLRK</sequence>
<evidence type="ECO:0000313" key="10">
    <source>
        <dbReference type="Proteomes" id="UP000484015"/>
    </source>
</evidence>
<evidence type="ECO:0000256" key="1">
    <source>
        <dbReference type="ARBA" id="ARBA00004651"/>
    </source>
</evidence>
<dbReference type="EMBL" id="WNLA01000045">
    <property type="protein sequence ID" value="MTW06238.1"/>
    <property type="molecule type" value="Genomic_DNA"/>
</dbReference>
<name>A0A6L6QAP0_9BURK</name>
<dbReference type="RefSeq" id="WP_155442571.1">
    <property type="nucleotide sequence ID" value="NZ_WNLA01000045.1"/>
</dbReference>
<keyword evidence="5 8" id="KW-0812">Transmembrane</keyword>
<feature type="transmembrane region" description="Helical" evidence="8">
    <location>
        <begin position="319"/>
        <end position="338"/>
    </location>
</feature>
<keyword evidence="3" id="KW-0813">Transport</keyword>
<comment type="similarity">
    <text evidence="2">Belongs to the binding-protein-dependent transport system permease family. FecCD subfamily.</text>
</comment>
<dbReference type="OrthoDB" id="9782305at2"/>
<evidence type="ECO:0000256" key="6">
    <source>
        <dbReference type="ARBA" id="ARBA00022989"/>
    </source>
</evidence>
<dbReference type="Gene3D" id="1.10.3470.10">
    <property type="entry name" value="ABC transporter involved in vitamin B12 uptake, BtuC"/>
    <property type="match status" value="1"/>
</dbReference>
<gene>
    <name evidence="9" type="ORF">GM668_29600</name>
</gene>
<evidence type="ECO:0000313" key="9">
    <source>
        <dbReference type="EMBL" id="MTW06238.1"/>
    </source>
</evidence>
<evidence type="ECO:0000256" key="8">
    <source>
        <dbReference type="SAM" id="Phobius"/>
    </source>
</evidence>
<dbReference type="CDD" id="cd06550">
    <property type="entry name" value="TM_ABC_iron-siderophores_like"/>
    <property type="match status" value="1"/>
</dbReference>
<dbReference type="PANTHER" id="PTHR30472:SF25">
    <property type="entry name" value="ABC TRANSPORTER PERMEASE PROTEIN MJ0876-RELATED"/>
    <property type="match status" value="1"/>
</dbReference>
<reference evidence="9 10" key="1">
    <citation type="submission" date="2019-11" db="EMBL/GenBank/DDBJ databases">
        <title>Type strains purchased from KCTC, JCM and DSMZ.</title>
        <authorList>
            <person name="Lu H."/>
        </authorList>
    </citation>
    <scope>NUCLEOTIDE SEQUENCE [LARGE SCALE GENOMIC DNA]</scope>
    <source>
        <strain evidence="9 10">KCTC 42409</strain>
    </source>
</reference>
<dbReference type="AlphaFoldDB" id="A0A6L6QAP0"/>
<evidence type="ECO:0000256" key="2">
    <source>
        <dbReference type="ARBA" id="ARBA00007935"/>
    </source>
</evidence>
<feature type="transmembrane region" description="Helical" evidence="8">
    <location>
        <begin position="253"/>
        <end position="277"/>
    </location>
</feature>
<comment type="caution">
    <text evidence="9">The sequence shown here is derived from an EMBL/GenBank/DDBJ whole genome shotgun (WGS) entry which is preliminary data.</text>
</comment>
<dbReference type="InterPro" id="IPR000522">
    <property type="entry name" value="ABC_transptr_permease_BtuC"/>
</dbReference>
<feature type="transmembrane region" description="Helical" evidence="8">
    <location>
        <begin position="289"/>
        <end position="307"/>
    </location>
</feature>
<accession>A0A6L6QAP0</accession>
<keyword evidence="10" id="KW-1185">Reference proteome</keyword>
<feature type="transmembrane region" description="Helical" evidence="8">
    <location>
        <begin position="73"/>
        <end position="94"/>
    </location>
</feature>
<keyword evidence="7 8" id="KW-0472">Membrane</keyword>
<dbReference type="Pfam" id="PF01032">
    <property type="entry name" value="FecCD"/>
    <property type="match status" value="1"/>
</dbReference>
<feature type="transmembrane region" description="Helical" evidence="8">
    <location>
        <begin position="158"/>
        <end position="184"/>
    </location>
</feature>
<protein>
    <submittedName>
        <fullName evidence="9">Iron chelate uptake ABC transporter family permease subunit</fullName>
    </submittedName>
</protein>
<evidence type="ECO:0000256" key="3">
    <source>
        <dbReference type="ARBA" id="ARBA00022448"/>
    </source>
</evidence>
<feature type="transmembrane region" description="Helical" evidence="8">
    <location>
        <begin position="204"/>
        <end position="222"/>
    </location>
</feature>
<proteinExistence type="inferred from homology"/>
<dbReference type="GO" id="GO:0022857">
    <property type="term" value="F:transmembrane transporter activity"/>
    <property type="evidence" value="ECO:0007669"/>
    <property type="project" value="InterPro"/>
</dbReference>
<evidence type="ECO:0000256" key="7">
    <source>
        <dbReference type="ARBA" id="ARBA00023136"/>
    </source>
</evidence>
<feature type="transmembrane region" description="Helical" evidence="8">
    <location>
        <begin position="125"/>
        <end position="146"/>
    </location>
</feature>
<dbReference type="GO" id="GO:0005886">
    <property type="term" value="C:plasma membrane"/>
    <property type="evidence" value="ECO:0007669"/>
    <property type="project" value="UniProtKB-SubCell"/>
</dbReference>
<dbReference type="SUPFAM" id="SSF81345">
    <property type="entry name" value="ABC transporter involved in vitamin B12 uptake, BtuC"/>
    <property type="match status" value="1"/>
</dbReference>
<keyword evidence="4" id="KW-1003">Cell membrane</keyword>
<dbReference type="Proteomes" id="UP000484015">
    <property type="component" value="Unassembled WGS sequence"/>
</dbReference>
<feature type="transmembrane region" description="Helical" evidence="8">
    <location>
        <begin position="12"/>
        <end position="38"/>
    </location>
</feature>
<comment type="subcellular location">
    <subcellularLocation>
        <location evidence="1">Cell membrane</location>
        <topology evidence="1">Multi-pass membrane protein</topology>
    </subcellularLocation>
</comment>